<gene>
    <name evidence="1" type="ORF">H257_17522</name>
</gene>
<protein>
    <submittedName>
        <fullName evidence="1">Uncharacterized protein</fullName>
    </submittedName>
</protein>
<dbReference type="RefSeq" id="XP_009844634.1">
    <property type="nucleotide sequence ID" value="XM_009846332.1"/>
</dbReference>
<accession>W4FGB0</accession>
<dbReference type="VEuPathDB" id="FungiDB:H257_17522"/>
<dbReference type="EMBL" id="KI913222">
    <property type="protein sequence ID" value="ETV65881.1"/>
    <property type="molecule type" value="Genomic_DNA"/>
</dbReference>
<name>W4FGB0_APHAT</name>
<dbReference type="GeneID" id="20819518"/>
<reference evidence="1" key="1">
    <citation type="submission" date="2013-12" db="EMBL/GenBank/DDBJ databases">
        <title>The Genome Sequence of Aphanomyces astaci APO3.</title>
        <authorList>
            <consortium name="The Broad Institute Genomics Platform"/>
            <person name="Russ C."/>
            <person name="Tyler B."/>
            <person name="van West P."/>
            <person name="Dieguez-Uribeondo J."/>
            <person name="Young S.K."/>
            <person name="Zeng Q."/>
            <person name="Gargeya S."/>
            <person name="Fitzgerald M."/>
            <person name="Abouelleil A."/>
            <person name="Alvarado L."/>
            <person name="Chapman S.B."/>
            <person name="Gainer-Dewar J."/>
            <person name="Goldberg J."/>
            <person name="Griggs A."/>
            <person name="Gujja S."/>
            <person name="Hansen M."/>
            <person name="Howarth C."/>
            <person name="Imamovic A."/>
            <person name="Ireland A."/>
            <person name="Larimer J."/>
            <person name="McCowan C."/>
            <person name="Murphy C."/>
            <person name="Pearson M."/>
            <person name="Poon T.W."/>
            <person name="Priest M."/>
            <person name="Roberts A."/>
            <person name="Saif S."/>
            <person name="Shea T."/>
            <person name="Sykes S."/>
            <person name="Wortman J."/>
            <person name="Nusbaum C."/>
            <person name="Birren B."/>
        </authorList>
    </citation>
    <scope>NUCLEOTIDE SEQUENCE [LARGE SCALE GENOMIC DNA]</scope>
    <source>
        <strain evidence="1">APO3</strain>
    </source>
</reference>
<sequence length="146" mass="16949">MAKIDALDDDIVKTATTILRRRHASNLTPYCNRRFRSLFGVDPNIVTLLWVEKQHNLEETVVAHLLWALMFLKLYATETVHAALAWVDENTFRKWAWSWIEHLAHLETADRSRVGFSLATLHVYSPHRCDHTAAELGKMRSRKQGE</sequence>
<organism evidence="1">
    <name type="scientific">Aphanomyces astaci</name>
    <name type="common">Crayfish plague agent</name>
    <dbReference type="NCBI Taxonomy" id="112090"/>
    <lineage>
        <taxon>Eukaryota</taxon>
        <taxon>Sar</taxon>
        <taxon>Stramenopiles</taxon>
        <taxon>Oomycota</taxon>
        <taxon>Saprolegniomycetes</taxon>
        <taxon>Saprolegniales</taxon>
        <taxon>Verrucalvaceae</taxon>
        <taxon>Aphanomyces</taxon>
    </lineage>
</organism>
<proteinExistence type="predicted"/>
<dbReference type="OrthoDB" id="77506at2759"/>
<dbReference type="AlphaFoldDB" id="W4FGB0"/>
<evidence type="ECO:0000313" key="1">
    <source>
        <dbReference type="EMBL" id="ETV65881.1"/>
    </source>
</evidence>